<protein>
    <submittedName>
        <fullName evidence="1">Uncharacterized protein</fullName>
    </submittedName>
</protein>
<name>A0ABM9Y7W8_YERMW</name>
<proteinExistence type="predicted"/>
<organism evidence="1 2">
    <name type="scientific">Yersinia mollaretii (strain ATCC 43969 / DSM 18520 / CIP 103324 / CNY 7263 / WAIP 204)</name>
    <dbReference type="NCBI Taxonomy" id="349967"/>
    <lineage>
        <taxon>Bacteria</taxon>
        <taxon>Pseudomonadati</taxon>
        <taxon>Pseudomonadota</taxon>
        <taxon>Gammaproteobacteria</taxon>
        <taxon>Enterobacterales</taxon>
        <taxon>Yersiniaceae</taxon>
        <taxon>Yersinia</taxon>
    </lineage>
</organism>
<keyword evidence="2" id="KW-1185">Reference proteome</keyword>
<sequence length="37" mass="4174">MEKHGENTFTTQHGGHAWRSEVVGRLLETLELLSVIP</sequence>
<reference evidence="1" key="1">
    <citation type="submission" date="2008-12" db="EMBL/GenBank/DDBJ databases">
        <title>Annotation of the Yersinia mollaretii ATCC 43969 genome.</title>
        <authorList>
            <person name="Read T.D."/>
            <person name="Akmal A."/>
            <person name="Bishop-Lilly K."/>
            <person name="Chen P.E."/>
            <person name="Cook C."/>
            <person name="Kiley M.P."/>
            <person name="Lentz S."/>
            <person name="Mateczun A."/>
            <person name="Nagarajan N."/>
            <person name="Nolan N."/>
            <person name="Osborne B.I."/>
            <person name="Pop M."/>
            <person name="Sozhamannan S."/>
            <person name="Stewart A.C."/>
            <person name="Sulakvelidze A."/>
            <person name="Thomason B."/>
            <person name="Willner K."/>
            <person name="Zwick M.E."/>
        </authorList>
    </citation>
    <scope>NUCLEOTIDE SEQUENCE [LARGE SCALE GENOMIC DNA]</scope>
    <source>
        <strain evidence="1">ATCC 43969</strain>
    </source>
</reference>
<evidence type="ECO:0000313" key="2">
    <source>
        <dbReference type="Proteomes" id="UP000003027"/>
    </source>
</evidence>
<evidence type="ECO:0000313" key="1">
    <source>
        <dbReference type="EMBL" id="EEQ09825.1"/>
    </source>
</evidence>
<gene>
    <name evidence="1" type="ORF">ymoll0001_18100</name>
</gene>
<comment type="caution">
    <text evidence="1">The sequence shown here is derived from an EMBL/GenBank/DDBJ whole genome shotgun (WGS) entry which is preliminary data.</text>
</comment>
<dbReference type="EMBL" id="AALD02000029">
    <property type="protein sequence ID" value="EEQ09825.1"/>
    <property type="molecule type" value="Genomic_DNA"/>
</dbReference>
<accession>A0ABM9Y7W8</accession>
<dbReference type="Proteomes" id="UP000003027">
    <property type="component" value="Unassembled WGS sequence"/>
</dbReference>